<protein>
    <recommendedName>
        <fullName evidence="4">Secreted protein</fullName>
    </recommendedName>
</protein>
<accession>A0A9N9XHL3</accession>
<reference evidence="2" key="1">
    <citation type="submission" date="2022-01" db="EMBL/GenBank/DDBJ databases">
        <authorList>
            <person name="King R."/>
        </authorList>
    </citation>
    <scope>NUCLEOTIDE SEQUENCE</scope>
</reference>
<feature type="chain" id="PRO_5040248690" description="Secreted protein" evidence="1">
    <location>
        <begin position="19"/>
        <end position="160"/>
    </location>
</feature>
<keyword evidence="1" id="KW-0732">Signal</keyword>
<sequence>MKLVYITLITVFAGATRAAPTFSGKAPTLLQPELQVETIKSRSFGTGLDYLFNPDWNNDLFKYYKFPYSFDLGATQVPQQNIDLLNFNHHHHQGLFNQEASHKPLPGHVYNIQLFFEDIPHTKLLLENQENRKLNELPLNNLGSLRVGHPFERPLFGSFK</sequence>
<gene>
    <name evidence="2" type="ORF">PHYEVI_LOCUS680</name>
</gene>
<dbReference type="AlphaFoldDB" id="A0A9N9XHL3"/>
<name>A0A9N9XHL3_PHYSR</name>
<keyword evidence="3" id="KW-1185">Reference proteome</keyword>
<evidence type="ECO:0000256" key="1">
    <source>
        <dbReference type="SAM" id="SignalP"/>
    </source>
</evidence>
<proteinExistence type="predicted"/>
<evidence type="ECO:0000313" key="2">
    <source>
        <dbReference type="EMBL" id="CAG9854216.1"/>
    </source>
</evidence>
<evidence type="ECO:0000313" key="3">
    <source>
        <dbReference type="Proteomes" id="UP001153712"/>
    </source>
</evidence>
<feature type="signal peptide" evidence="1">
    <location>
        <begin position="1"/>
        <end position="18"/>
    </location>
</feature>
<dbReference type="OrthoDB" id="6775004at2759"/>
<evidence type="ECO:0008006" key="4">
    <source>
        <dbReference type="Google" id="ProtNLM"/>
    </source>
</evidence>
<dbReference type="Proteomes" id="UP001153712">
    <property type="component" value="Chromosome 1"/>
</dbReference>
<dbReference type="EMBL" id="OU900094">
    <property type="protein sequence ID" value="CAG9854216.1"/>
    <property type="molecule type" value="Genomic_DNA"/>
</dbReference>
<organism evidence="2 3">
    <name type="scientific">Phyllotreta striolata</name>
    <name type="common">Striped flea beetle</name>
    <name type="synonym">Crioceris striolata</name>
    <dbReference type="NCBI Taxonomy" id="444603"/>
    <lineage>
        <taxon>Eukaryota</taxon>
        <taxon>Metazoa</taxon>
        <taxon>Ecdysozoa</taxon>
        <taxon>Arthropoda</taxon>
        <taxon>Hexapoda</taxon>
        <taxon>Insecta</taxon>
        <taxon>Pterygota</taxon>
        <taxon>Neoptera</taxon>
        <taxon>Endopterygota</taxon>
        <taxon>Coleoptera</taxon>
        <taxon>Polyphaga</taxon>
        <taxon>Cucujiformia</taxon>
        <taxon>Chrysomeloidea</taxon>
        <taxon>Chrysomelidae</taxon>
        <taxon>Galerucinae</taxon>
        <taxon>Alticini</taxon>
        <taxon>Phyllotreta</taxon>
    </lineage>
</organism>